<keyword evidence="11" id="KW-1185">Reference proteome</keyword>
<dbReference type="PANTHER" id="PTHR46594">
    <property type="entry name" value="P-TYPE CATION-TRANSPORTING ATPASE"/>
    <property type="match status" value="1"/>
</dbReference>
<comment type="similarity">
    <text evidence="7">Belongs to the cation transport ATPase (P-type) (TC 3.A.3) family. Type IB subfamily.</text>
</comment>
<dbReference type="SUPFAM" id="SSF81665">
    <property type="entry name" value="Calcium ATPase, transmembrane domain M"/>
    <property type="match status" value="1"/>
</dbReference>
<dbReference type="Pfam" id="PF00403">
    <property type="entry name" value="HMA"/>
    <property type="match status" value="1"/>
</dbReference>
<keyword evidence="7" id="KW-0067">ATP-binding</keyword>
<dbReference type="PROSITE" id="PS00154">
    <property type="entry name" value="ATPASE_E1_E2"/>
    <property type="match status" value="1"/>
</dbReference>
<evidence type="ECO:0000256" key="5">
    <source>
        <dbReference type="ARBA" id="ARBA00022989"/>
    </source>
</evidence>
<feature type="transmembrane region" description="Helical" evidence="7">
    <location>
        <begin position="600"/>
        <end position="619"/>
    </location>
</feature>
<evidence type="ECO:0000256" key="1">
    <source>
        <dbReference type="ARBA" id="ARBA00004370"/>
    </source>
</evidence>
<feature type="compositionally biased region" description="Low complexity" evidence="8">
    <location>
        <begin position="12"/>
        <end position="22"/>
    </location>
</feature>
<dbReference type="GO" id="GO:0019829">
    <property type="term" value="F:ATPase-coupled monoatomic cation transmembrane transporter activity"/>
    <property type="evidence" value="ECO:0007669"/>
    <property type="project" value="InterPro"/>
</dbReference>
<gene>
    <name evidence="10" type="ORF">BJ875DRAFT_500373</name>
</gene>
<evidence type="ECO:0000313" key="11">
    <source>
        <dbReference type="Proteomes" id="UP000824998"/>
    </source>
</evidence>
<dbReference type="SFLD" id="SFLDS00003">
    <property type="entry name" value="Haloacid_Dehalogenase"/>
    <property type="match status" value="1"/>
</dbReference>
<feature type="region of interest" description="Disordered" evidence="8">
    <location>
        <begin position="345"/>
        <end position="365"/>
    </location>
</feature>
<dbReference type="InterPro" id="IPR023214">
    <property type="entry name" value="HAD_sf"/>
</dbReference>
<dbReference type="InterPro" id="IPR059000">
    <property type="entry name" value="ATPase_P-type_domA"/>
</dbReference>
<dbReference type="Proteomes" id="UP000824998">
    <property type="component" value="Unassembled WGS sequence"/>
</dbReference>
<comment type="subcellular location">
    <subcellularLocation>
        <location evidence="1 7">Membrane</location>
    </subcellularLocation>
</comment>
<reference evidence="10" key="1">
    <citation type="journal article" date="2021" name="IMA Fungus">
        <title>Genomic characterization of three marine fungi, including Emericellopsis atlantica sp. nov. with signatures of a generalist lifestyle and marine biomass degradation.</title>
        <authorList>
            <person name="Hagestad O.C."/>
            <person name="Hou L."/>
            <person name="Andersen J.H."/>
            <person name="Hansen E.H."/>
            <person name="Altermark B."/>
            <person name="Li C."/>
            <person name="Kuhnert E."/>
            <person name="Cox R.J."/>
            <person name="Crous P.W."/>
            <person name="Spatafora J.W."/>
            <person name="Lail K."/>
            <person name="Amirebrahimi M."/>
            <person name="Lipzen A."/>
            <person name="Pangilinan J."/>
            <person name="Andreopoulos W."/>
            <person name="Hayes R.D."/>
            <person name="Ng V."/>
            <person name="Grigoriev I.V."/>
            <person name="Jackson S.A."/>
            <person name="Sutton T.D.S."/>
            <person name="Dobson A.D.W."/>
            <person name="Rama T."/>
        </authorList>
    </citation>
    <scope>NUCLEOTIDE SEQUENCE</scope>
    <source>
        <strain evidence="10">TRa018bII</strain>
    </source>
</reference>
<dbReference type="GO" id="GO:0046872">
    <property type="term" value="F:metal ion binding"/>
    <property type="evidence" value="ECO:0007669"/>
    <property type="project" value="UniProtKB-KW"/>
</dbReference>
<dbReference type="SUPFAM" id="SSF81653">
    <property type="entry name" value="Calcium ATPase, transduction domain A"/>
    <property type="match status" value="1"/>
</dbReference>
<dbReference type="InterPro" id="IPR027256">
    <property type="entry name" value="P-typ_ATPase_IB"/>
</dbReference>
<dbReference type="Pfam" id="PF00702">
    <property type="entry name" value="Hydrolase"/>
    <property type="match status" value="1"/>
</dbReference>
<evidence type="ECO:0000256" key="3">
    <source>
        <dbReference type="ARBA" id="ARBA00022723"/>
    </source>
</evidence>
<protein>
    <submittedName>
        <fullName evidence="10">E1-E2 ATPase-domain-containing protein</fullName>
    </submittedName>
</protein>
<dbReference type="InterPro" id="IPR036163">
    <property type="entry name" value="HMA_dom_sf"/>
</dbReference>
<evidence type="ECO:0000256" key="4">
    <source>
        <dbReference type="ARBA" id="ARBA00022967"/>
    </source>
</evidence>
<dbReference type="Gene3D" id="3.40.50.1000">
    <property type="entry name" value="HAD superfamily/HAD-like"/>
    <property type="match status" value="1"/>
</dbReference>
<evidence type="ECO:0000256" key="8">
    <source>
        <dbReference type="SAM" id="MobiDB-lite"/>
    </source>
</evidence>
<dbReference type="InterPro" id="IPR001757">
    <property type="entry name" value="P_typ_ATPase"/>
</dbReference>
<keyword evidence="5 7" id="KW-1133">Transmembrane helix</keyword>
<dbReference type="Pfam" id="PF24534">
    <property type="entry name" value="HMA_PCA1"/>
    <property type="match status" value="1"/>
</dbReference>
<feature type="domain" description="HMA" evidence="9">
    <location>
        <begin position="426"/>
        <end position="493"/>
    </location>
</feature>
<dbReference type="InterPro" id="IPR008250">
    <property type="entry name" value="ATPase_P-typ_transduc_dom_A_sf"/>
</dbReference>
<dbReference type="NCBIfam" id="TIGR01494">
    <property type="entry name" value="ATPase_P-type"/>
    <property type="match status" value="1"/>
</dbReference>
<dbReference type="InterPro" id="IPR023299">
    <property type="entry name" value="ATPase_P-typ_cyto_dom_N"/>
</dbReference>
<organism evidence="10 11">
    <name type="scientific">Amylocarpus encephaloides</name>
    <dbReference type="NCBI Taxonomy" id="45428"/>
    <lineage>
        <taxon>Eukaryota</taxon>
        <taxon>Fungi</taxon>
        <taxon>Dikarya</taxon>
        <taxon>Ascomycota</taxon>
        <taxon>Pezizomycotina</taxon>
        <taxon>Leotiomycetes</taxon>
        <taxon>Helotiales</taxon>
        <taxon>Helotiales incertae sedis</taxon>
        <taxon>Amylocarpus</taxon>
    </lineage>
</organism>
<dbReference type="SFLD" id="SFLDF00027">
    <property type="entry name" value="p-type_atpase"/>
    <property type="match status" value="1"/>
</dbReference>
<dbReference type="InterPro" id="IPR006121">
    <property type="entry name" value="HMA_dom"/>
</dbReference>
<keyword evidence="4" id="KW-1278">Translocase</keyword>
<feature type="transmembrane region" description="Helical" evidence="7">
    <location>
        <begin position="575"/>
        <end position="594"/>
    </location>
</feature>
<dbReference type="Gene3D" id="2.70.150.10">
    <property type="entry name" value="Calcium-transporting ATPase, cytoplasmic transduction domain A"/>
    <property type="match status" value="1"/>
</dbReference>
<evidence type="ECO:0000259" key="9">
    <source>
        <dbReference type="PROSITE" id="PS50846"/>
    </source>
</evidence>
<dbReference type="NCBIfam" id="TIGR01525">
    <property type="entry name" value="ATPase-IB_hvy"/>
    <property type="match status" value="1"/>
</dbReference>
<evidence type="ECO:0000256" key="7">
    <source>
        <dbReference type="RuleBase" id="RU362081"/>
    </source>
</evidence>
<feature type="region of interest" description="Disordered" evidence="8">
    <location>
        <begin position="1"/>
        <end position="22"/>
    </location>
</feature>
<proteinExistence type="inferred from homology"/>
<feature type="transmembrane region" description="Helical" evidence="7">
    <location>
        <begin position="1195"/>
        <end position="1217"/>
    </location>
</feature>
<dbReference type="OrthoDB" id="432719at2759"/>
<dbReference type="InterPro" id="IPR036412">
    <property type="entry name" value="HAD-like_sf"/>
</dbReference>
<comment type="caution">
    <text evidence="10">The sequence shown here is derived from an EMBL/GenBank/DDBJ whole genome shotgun (WGS) entry which is preliminary data.</text>
</comment>
<dbReference type="Pfam" id="PF00122">
    <property type="entry name" value="E1-E2_ATPase"/>
    <property type="match status" value="1"/>
</dbReference>
<dbReference type="PROSITE" id="PS50846">
    <property type="entry name" value="HMA_2"/>
    <property type="match status" value="1"/>
</dbReference>
<dbReference type="CDD" id="cd00371">
    <property type="entry name" value="HMA"/>
    <property type="match status" value="1"/>
</dbReference>
<feature type="transmembrane region" description="Helical" evidence="7">
    <location>
        <begin position="640"/>
        <end position="664"/>
    </location>
</feature>
<dbReference type="Gene3D" id="3.40.1110.10">
    <property type="entry name" value="Calcium-transporting ATPase, cytoplasmic domain N"/>
    <property type="match status" value="1"/>
</dbReference>
<evidence type="ECO:0000256" key="2">
    <source>
        <dbReference type="ARBA" id="ARBA00022692"/>
    </source>
</evidence>
<dbReference type="Gene3D" id="3.30.70.100">
    <property type="match status" value="1"/>
</dbReference>
<keyword evidence="2 7" id="KW-0812">Transmembrane</keyword>
<dbReference type="InterPro" id="IPR023298">
    <property type="entry name" value="ATPase_P-typ_TM_dom_sf"/>
</dbReference>
<feature type="transmembrane region" description="Helical" evidence="7">
    <location>
        <begin position="822"/>
        <end position="843"/>
    </location>
</feature>
<evidence type="ECO:0000256" key="6">
    <source>
        <dbReference type="ARBA" id="ARBA00023136"/>
    </source>
</evidence>
<dbReference type="InterPro" id="IPR056236">
    <property type="entry name" value="HMA_PCA1"/>
</dbReference>
<keyword evidence="3 7" id="KW-0479">Metal-binding</keyword>
<accession>A0A9P7Y874</accession>
<evidence type="ECO:0000313" key="10">
    <source>
        <dbReference type="EMBL" id="KAG9228909.1"/>
    </source>
</evidence>
<dbReference type="PRINTS" id="PR00119">
    <property type="entry name" value="CATATPASE"/>
</dbReference>
<dbReference type="EMBL" id="MU251843">
    <property type="protein sequence ID" value="KAG9228909.1"/>
    <property type="molecule type" value="Genomic_DNA"/>
</dbReference>
<dbReference type="NCBIfam" id="TIGR01511">
    <property type="entry name" value="ATPase-IB1_Cu"/>
    <property type="match status" value="1"/>
</dbReference>
<feature type="transmembrane region" description="Helical" evidence="7">
    <location>
        <begin position="1166"/>
        <end position="1189"/>
    </location>
</feature>
<dbReference type="SUPFAM" id="SSF55008">
    <property type="entry name" value="HMA, heavy metal-associated domain"/>
    <property type="match status" value="1"/>
</dbReference>
<feature type="transmembrane region" description="Helical" evidence="7">
    <location>
        <begin position="863"/>
        <end position="890"/>
    </location>
</feature>
<dbReference type="InterPro" id="IPR044492">
    <property type="entry name" value="P_typ_ATPase_HD_dom"/>
</dbReference>
<dbReference type="GO" id="GO:0016887">
    <property type="term" value="F:ATP hydrolysis activity"/>
    <property type="evidence" value="ECO:0007669"/>
    <property type="project" value="InterPro"/>
</dbReference>
<dbReference type="GO" id="GO:0016020">
    <property type="term" value="C:membrane"/>
    <property type="evidence" value="ECO:0007669"/>
    <property type="project" value="UniProtKB-SubCell"/>
</dbReference>
<keyword evidence="7" id="KW-0547">Nucleotide-binding</keyword>
<dbReference type="SUPFAM" id="SSF56784">
    <property type="entry name" value="HAD-like"/>
    <property type="match status" value="1"/>
</dbReference>
<dbReference type="SFLD" id="SFLDG00002">
    <property type="entry name" value="C1.7:_P-type_atpase_like"/>
    <property type="match status" value="1"/>
</dbReference>
<dbReference type="GO" id="GO:0005524">
    <property type="term" value="F:ATP binding"/>
    <property type="evidence" value="ECO:0007669"/>
    <property type="project" value="UniProtKB-UniRule"/>
</dbReference>
<keyword evidence="6 7" id="KW-0472">Membrane</keyword>
<dbReference type="InterPro" id="IPR018303">
    <property type="entry name" value="ATPase_P-typ_P_site"/>
</dbReference>
<name>A0A9P7Y874_9HELO</name>
<dbReference type="PANTHER" id="PTHR46594:SF4">
    <property type="entry name" value="P-TYPE CATION-TRANSPORTING ATPASE"/>
    <property type="match status" value="1"/>
</dbReference>
<sequence>MADKNEGQTSFLQANPPNPELANPALNPPSTGCCVDCGSGRTRCDDSCIRKLALIKCRTTCGTDHDRRANERTTLGTRDHSLPAKQNDGCIEAVKITGCEKDGCCAEKKDGSNESCGVEKKNGMVDDCCAENKDVAEDNCCATMDTPKDTCEKGDCCAEEKDVAKQDAPKDTCEKGDCCAEEKDVAKQDAPKDACEKDGCCAEEKDVAKQDAPKDACEKDGCCAEEKDVAKGNCCAKQDAPKDTCEKDDCCVEKKNDLKDNPRKDGCCVENSSICNNNVSDKPKSSESTPCGKKQSTTEACVEHLQQAFNEYSSYLDKGRCICRSVLDRLDTCCGQTVSKSQAIEHSSTPVGYSSALANPRQPSLRRSTKKSCEETCCDAAPIKTRKNEEASSCGLDDVAITYAPSRKHPSTRNKEVDLEDAGAREHVLLGVSGMTCTGCSRRMTNVLHTIEGVSAIKVTFVTGAAEFDLDLAMANLQQVLPRIEKETGFKCSQIVSAYQVLDLTIDPALAKGVSEQLRGLVESVEKIDKWTYRVNYDPALMGARSLLSSVRGASLAPPGNDATLADGRRRLIQIAWSTGVAAVLTIPVLVLAWSDTAAYSRRSIVSLVLATFVQALAVPEFYIGAVKSLVYSRVLETDMLVVISITAAYVYSLVAFSLTHAGYPLETEEFWETSTLLITLLLLGRLVAAIAKVKAVSAVSLRSLQAEKAFLVEASGDTTEMDARLLQFGDVFLIPAHGRVVTDGVVTSGQSSVDESMITGESVPVPKAAEDEVIAGTINGPSALTIRMTRLPGKNSITDIANLVESALASKPRIQDLADRVASYFVPVVITIALVVFAIWVAVGVEVRGKNGGGSVGLAVSYSIAVLAISCPCALGLAVPMVLVMAGGVAARNGVIIKQADAIERGYKVTDVVFDKTGTITKGDLTVVHEQFFPHGQASENDIFSLATSVTKDNQHPVSLAVAALMERKGDHSTTLENVESIPGAGIQCTWRKCHVQAGNPYWLKIEDRPEITSLLEQGMTLFCLTLDSKPVATFGLKSNIRDEAQGVIADLQRRNIKCHIVSGDGPRVVEDVANAVGIPASNMASRHSPVEKQKYVQGLMSAGKHVLFCGDGTNDAVAVAQANVGVQIGTASDVTRATADVVLLGGLDGVPMLLDLSGRAFRRIAFNFAWSAIYNLFAILLAAGAFVKVRIPPAYAGLGEIVSISPVIVAAMTLLRAQNTR</sequence>
<dbReference type="AlphaFoldDB" id="A0A9P7Y874"/>